<keyword evidence="1" id="KW-0808">Transferase</keyword>
<evidence type="ECO:0000313" key="4">
    <source>
        <dbReference type="EMBL" id="MCO6049046.1"/>
    </source>
</evidence>
<comment type="caution">
    <text evidence="4">The sequence shown here is derived from an EMBL/GenBank/DDBJ whole genome shotgun (WGS) entry which is preliminary data.</text>
</comment>
<name>A0ABT1C2J7_9HYPH</name>
<protein>
    <submittedName>
        <fullName evidence="4">Glycosyltransferase family 4 protein</fullName>
    </submittedName>
</protein>
<dbReference type="Pfam" id="PF13579">
    <property type="entry name" value="Glyco_trans_4_4"/>
    <property type="match status" value="1"/>
</dbReference>
<dbReference type="Gene3D" id="3.40.50.2000">
    <property type="entry name" value="Glycogen Phosphorylase B"/>
    <property type="match status" value="2"/>
</dbReference>
<dbReference type="PANTHER" id="PTHR46401:SF2">
    <property type="entry name" value="GLYCOSYLTRANSFERASE WBBK-RELATED"/>
    <property type="match status" value="1"/>
</dbReference>
<feature type="domain" description="Glycosyltransferase subfamily 4-like N-terminal" evidence="3">
    <location>
        <begin position="16"/>
        <end position="176"/>
    </location>
</feature>
<dbReference type="Proteomes" id="UP001205906">
    <property type="component" value="Unassembled WGS sequence"/>
</dbReference>
<evidence type="ECO:0000259" key="2">
    <source>
        <dbReference type="Pfam" id="PF00534"/>
    </source>
</evidence>
<dbReference type="SUPFAM" id="SSF53756">
    <property type="entry name" value="UDP-Glycosyltransferase/glycogen phosphorylase"/>
    <property type="match status" value="1"/>
</dbReference>
<dbReference type="EMBL" id="JAMXQS010000002">
    <property type="protein sequence ID" value="MCO6049046.1"/>
    <property type="molecule type" value="Genomic_DNA"/>
</dbReference>
<dbReference type="Pfam" id="PF00534">
    <property type="entry name" value="Glycos_transf_1"/>
    <property type="match status" value="1"/>
</dbReference>
<proteinExistence type="predicted"/>
<sequence>MRTALLTWDYPPAPSGLSTAAREIAESLVEAGADATVFTLDRTGRETRNGVTIIGCAIPDGSSLARLRLYGGIGHWAAPIAFRRAVLLEHGRNSFDVLEATNWYAPASLLAGRAPFPTVTRNSTPAAFSRDPAKTARDRFDAWAADRLERQQARRSAALISNTEDHGRRITEEYGLKDGAKPHAVIGLSLSPEMLARASGATYPAQDTAPVRLLFVGRAEHRKGFDTIMEAVAILAAEHAQGGVPNFAIDLAGVPAQDLPQGLSDAARQHLNPLGRISDEALAHAYAAAHAILAPSRYESFGLVYQEGIAYGRPMIASNEDASAREFVGKTGAGRMAASNTGAALAEAIRPILQDAGMREALRAKALEAAGRFNRATLGQETLALYEEALKAAQSR</sequence>
<dbReference type="InterPro" id="IPR028098">
    <property type="entry name" value="Glyco_trans_4-like_N"/>
</dbReference>
<keyword evidence="5" id="KW-1185">Reference proteome</keyword>
<evidence type="ECO:0000313" key="5">
    <source>
        <dbReference type="Proteomes" id="UP001205906"/>
    </source>
</evidence>
<organism evidence="4 5">
    <name type="scientific">Mesorhizobium liriopis</name>
    <dbReference type="NCBI Taxonomy" id="2953882"/>
    <lineage>
        <taxon>Bacteria</taxon>
        <taxon>Pseudomonadati</taxon>
        <taxon>Pseudomonadota</taxon>
        <taxon>Alphaproteobacteria</taxon>
        <taxon>Hyphomicrobiales</taxon>
        <taxon>Phyllobacteriaceae</taxon>
        <taxon>Mesorhizobium</taxon>
    </lineage>
</organism>
<dbReference type="InterPro" id="IPR001296">
    <property type="entry name" value="Glyco_trans_1"/>
</dbReference>
<evidence type="ECO:0000256" key="1">
    <source>
        <dbReference type="ARBA" id="ARBA00022679"/>
    </source>
</evidence>
<dbReference type="PANTHER" id="PTHR46401">
    <property type="entry name" value="GLYCOSYLTRANSFERASE WBBK-RELATED"/>
    <property type="match status" value="1"/>
</dbReference>
<dbReference type="RefSeq" id="WP_252816397.1">
    <property type="nucleotide sequence ID" value="NZ_JAMXQS010000002.1"/>
</dbReference>
<gene>
    <name evidence="4" type="ORF">NGM99_04475</name>
</gene>
<dbReference type="CDD" id="cd03801">
    <property type="entry name" value="GT4_PimA-like"/>
    <property type="match status" value="1"/>
</dbReference>
<accession>A0ABT1C2J7</accession>
<feature type="domain" description="Glycosyl transferase family 1" evidence="2">
    <location>
        <begin position="211"/>
        <end position="366"/>
    </location>
</feature>
<evidence type="ECO:0000259" key="3">
    <source>
        <dbReference type="Pfam" id="PF13579"/>
    </source>
</evidence>
<reference evidence="4 5" key="1">
    <citation type="submission" date="2022-06" db="EMBL/GenBank/DDBJ databases">
        <title>Mesorhizobium sp. strain RP14 Genome sequencing and assembly.</title>
        <authorList>
            <person name="Kim I."/>
        </authorList>
    </citation>
    <scope>NUCLEOTIDE SEQUENCE [LARGE SCALE GENOMIC DNA]</scope>
    <source>
        <strain evidence="5">RP14(2022)</strain>
    </source>
</reference>